<evidence type="ECO:0000313" key="2">
    <source>
        <dbReference type="Proteomes" id="UP001595528"/>
    </source>
</evidence>
<keyword evidence="2" id="KW-1185">Reference proteome</keyword>
<accession>A0ABV7L9B3</accession>
<name>A0ABV7L9B3_9PROT</name>
<dbReference type="EMBL" id="JBHRTR010000054">
    <property type="protein sequence ID" value="MFC3231273.1"/>
    <property type="molecule type" value="Genomic_DNA"/>
</dbReference>
<proteinExistence type="predicted"/>
<reference evidence="2" key="1">
    <citation type="journal article" date="2019" name="Int. J. Syst. Evol. Microbiol.">
        <title>The Global Catalogue of Microorganisms (GCM) 10K type strain sequencing project: providing services to taxonomists for standard genome sequencing and annotation.</title>
        <authorList>
            <consortium name="The Broad Institute Genomics Platform"/>
            <consortium name="The Broad Institute Genome Sequencing Center for Infectious Disease"/>
            <person name="Wu L."/>
            <person name="Ma J."/>
        </authorList>
    </citation>
    <scope>NUCLEOTIDE SEQUENCE [LARGE SCALE GENOMIC DNA]</scope>
    <source>
        <strain evidence="2">KCTC 42964</strain>
    </source>
</reference>
<dbReference type="Proteomes" id="UP001595528">
    <property type="component" value="Unassembled WGS sequence"/>
</dbReference>
<protein>
    <submittedName>
        <fullName evidence="1">P22 phage major capsid protein family protein</fullName>
    </submittedName>
</protein>
<dbReference type="RefSeq" id="WP_379906739.1">
    <property type="nucleotide sequence ID" value="NZ_JBHRTR010000054.1"/>
</dbReference>
<comment type="caution">
    <text evidence="1">The sequence shown here is derived from an EMBL/GenBank/DDBJ whole genome shotgun (WGS) entry which is preliminary data.</text>
</comment>
<dbReference type="Pfam" id="PF11651">
    <property type="entry name" value="P22_CoatProtein"/>
    <property type="match status" value="1"/>
</dbReference>
<evidence type="ECO:0000313" key="1">
    <source>
        <dbReference type="EMBL" id="MFC3231273.1"/>
    </source>
</evidence>
<sequence>MANAILTPTQVTREALRILHQKLRFVGSINRQYDDSFAQDGAKIGDSLKIRLPNEYTVRTGRQIQVQDTSEQSVTLQVATQKGVDMAFTSKDLTLDLDDFSKRILEPAMAVLAANIEADALSMYRDVANEVSDVGSGLTLLGVLNSARVLTESLAPMSDRCLLLNPTDNVSLVEAVSGLFNPQKEIGSQFREGMVANQFVGYQEVYETTLLPIHLTGTEAGPDTGANVGGAGQSGSTVTVNGTVTGSFRRGDIVCFEGCNAVHPETKADLGVLKQFTVTADVASGYASIPIAPAIVTAGARQNVAASPTDAGAVLKVESDRTTGIGNAADYAISMGYHRDAFAFATADLVMPKGVDFAAREVFDGISMRVVRQYDINNDNLPCRIDVLYGHKAVRPDLACRIGFN</sequence>
<organism evidence="1 2">
    <name type="scientific">Marinibaculum pumilum</name>
    <dbReference type="NCBI Taxonomy" id="1766165"/>
    <lineage>
        <taxon>Bacteria</taxon>
        <taxon>Pseudomonadati</taxon>
        <taxon>Pseudomonadota</taxon>
        <taxon>Alphaproteobacteria</taxon>
        <taxon>Rhodospirillales</taxon>
        <taxon>Rhodospirillaceae</taxon>
        <taxon>Marinibaculum</taxon>
    </lineage>
</organism>
<gene>
    <name evidence="1" type="ORF">ACFOGJ_28755</name>
</gene>
<dbReference type="Gene3D" id="2.40.30.240">
    <property type="match status" value="1"/>
</dbReference>
<dbReference type="InterPro" id="IPR024659">
    <property type="entry name" value="Phage_coat_Gp5"/>
</dbReference>